<feature type="modified residue" description="4-aspartylphosphate" evidence="14">
    <location>
        <position position="708"/>
    </location>
</feature>
<dbReference type="InterPro" id="IPR036097">
    <property type="entry name" value="HisK_dim/P_sf"/>
</dbReference>
<evidence type="ECO:0000256" key="8">
    <source>
        <dbReference type="ARBA" id="ARBA00022777"/>
    </source>
</evidence>
<dbReference type="InterPro" id="IPR036890">
    <property type="entry name" value="HATPase_C_sf"/>
</dbReference>
<keyword evidence="9" id="KW-0067">ATP-binding</keyword>
<dbReference type="InterPro" id="IPR035965">
    <property type="entry name" value="PAS-like_dom_sf"/>
</dbReference>
<feature type="domain" description="Histidine kinase" evidence="15">
    <location>
        <begin position="418"/>
        <end position="634"/>
    </location>
</feature>
<organism evidence="19 20">
    <name type="scientific">Nocardioides luti</name>
    <dbReference type="NCBI Taxonomy" id="2761101"/>
    <lineage>
        <taxon>Bacteria</taxon>
        <taxon>Bacillati</taxon>
        <taxon>Actinomycetota</taxon>
        <taxon>Actinomycetes</taxon>
        <taxon>Propionibacteriales</taxon>
        <taxon>Nocardioidaceae</taxon>
        <taxon>Nocardioides</taxon>
    </lineage>
</organism>
<evidence type="ECO:0000256" key="10">
    <source>
        <dbReference type="ARBA" id="ARBA00023012"/>
    </source>
</evidence>
<dbReference type="InterPro" id="IPR001789">
    <property type="entry name" value="Sig_transdc_resp-reg_receiver"/>
</dbReference>
<feature type="domain" description="PAC" evidence="18">
    <location>
        <begin position="75"/>
        <end position="127"/>
    </location>
</feature>
<dbReference type="SUPFAM" id="SSF47384">
    <property type="entry name" value="Homodimeric domain of signal transducing histidine kinase"/>
    <property type="match status" value="1"/>
</dbReference>
<dbReference type="EC" id="2.7.13.3" evidence="4"/>
<dbReference type="Pfam" id="PF08447">
    <property type="entry name" value="PAS_3"/>
    <property type="match status" value="1"/>
</dbReference>
<evidence type="ECO:0000256" key="2">
    <source>
        <dbReference type="ARBA" id="ARBA00004236"/>
    </source>
</evidence>
<dbReference type="GO" id="GO:0005886">
    <property type="term" value="C:plasma membrane"/>
    <property type="evidence" value="ECO:0007669"/>
    <property type="project" value="UniProtKB-SubCell"/>
</dbReference>
<dbReference type="Gene3D" id="3.30.565.10">
    <property type="entry name" value="Histidine kinase-like ATPase, C-terminal domain"/>
    <property type="match status" value="1"/>
</dbReference>
<dbReference type="AlphaFoldDB" id="A0A7X0VDR6"/>
<dbReference type="Pfam" id="PF02518">
    <property type="entry name" value="HATPase_c"/>
    <property type="match status" value="1"/>
</dbReference>
<evidence type="ECO:0000256" key="14">
    <source>
        <dbReference type="PROSITE-ProRule" id="PRU00169"/>
    </source>
</evidence>
<keyword evidence="20" id="KW-1185">Reference proteome</keyword>
<reference evidence="19 20" key="1">
    <citation type="submission" date="2020-08" db="EMBL/GenBank/DDBJ databases">
        <authorList>
            <person name="Seo M.-J."/>
        </authorList>
    </citation>
    <scope>NUCLEOTIDE SEQUENCE [LARGE SCALE GENOMIC DNA]</scope>
    <source>
        <strain evidence="19 20">KIGAM211</strain>
    </source>
</reference>
<dbReference type="PROSITE" id="PS50110">
    <property type="entry name" value="RESPONSE_REGULATORY"/>
    <property type="match status" value="2"/>
</dbReference>
<comment type="subunit">
    <text evidence="11">At low DSF concentrations, interacts with RpfF.</text>
</comment>
<dbReference type="GO" id="GO:0005524">
    <property type="term" value="F:ATP binding"/>
    <property type="evidence" value="ECO:0007669"/>
    <property type="project" value="UniProtKB-KW"/>
</dbReference>
<evidence type="ECO:0000256" key="4">
    <source>
        <dbReference type="ARBA" id="ARBA00012438"/>
    </source>
</evidence>
<evidence type="ECO:0000259" key="15">
    <source>
        <dbReference type="PROSITE" id="PS50109"/>
    </source>
</evidence>
<proteinExistence type="inferred from homology"/>
<dbReference type="SUPFAM" id="SSF55874">
    <property type="entry name" value="ATPase domain of HSP90 chaperone/DNA topoisomerase II/histidine kinase"/>
    <property type="match status" value="1"/>
</dbReference>
<dbReference type="CDD" id="cd00082">
    <property type="entry name" value="HisKA"/>
    <property type="match status" value="1"/>
</dbReference>
<feature type="domain" description="Response regulatory" evidence="16">
    <location>
        <begin position="797"/>
        <end position="915"/>
    </location>
</feature>
<dbReference type="SMART" id="SM00387">
    <property type="entry name" value="HATPase_c"/>
    <property type="match status" value="1"/>
</dbReference>
<dbReference type="RefSeq" id="WP_185254937.1">
    <property type="nucleotide sequence ID" value="NZ_JACKXE010000002.1"/>
</dbReference>
<dbReference type="PROSITE" id="PS50109">
    <property type="entry name" value="HIS_KIN"/>
    <property type="match status" value="1"/>
</dbReference>
<dbReference type="GO" id="GO:0006355">
    <property type="term" value="P:regulation of DNA-templated transcription"/>
    <property type="evidence" value="ECO:0007669"/>
    <property type="project" value="InterPro"/>
</dbReference>
<dbReference type="InterPro" id="IPR013767">
    <property type="entry name" value="PAS_fold"/>
</dbReference>
<comment type="similarity">
    <text evidence="3">In the N-terminal section; belongs to the phytochrome family.</text>
</comment>
<evidence type="ECO:0000256" key="7">
    <source>
        <dbReference type="ARBA" id="ARBA00022741"/>
    </source>
</evidence>
<dbReference type="InterPro" id="IPR001610">
    <property type="entry name" value="PAC"/>
</dbReference>
<dbReference type="SUPFAM" id="SSF55785">
    <property type="entry name" value="PYP-like sensor domain (PAS domain)"/>
    <property type="match status" value="2"/>
</dbReference>
<feature type="domain" description="Response regulatory" evidence="16">
    <location>
        <begin position="654"/>
        <end position="774"/>
    </location>
</feature>
<evidence type="ECO:0000256" key="12">
    <source>
        <dbReference type="ARBA" id="ARBA00068150"/>
    </source>
</evidence>
<dbReference type="CDD" id="cd16922">
    <property type="entry name" value="HATPase_EvgS-ArcB-TorS-like"/>
    <property type="match status" value="1"/>
</dbReference>
<name>A0A7X0VDR6_9ACTN</name>
<keyword evidence="5 14" id="KW-0597">Phosphoprotein</keyword>
<dbReference type="InterPro" id="IPR000700">
    <property type="entry name" value="PAS-assoc_C"/>
</dbReference>
<dbReference type="PROSITE" id="PS50113">
    <property type="entry name" value="PAC"/>
    <property type="match status" value="2"/>
</dbReference>
<evidence type="ECO:0000256" key="1">
    <source>
        <dbReference type="ARBA" id="ARBA00000085"/>
    </source>
</evidence>
<feature type="domain" description="PAS" evidence="17">
    <location>
        <begin position="8"/>
        <end position="45"/>
    </location>
</feature>
<comment type="catalytic activity">
    <reaction evidence="1">
        <text>ATP + protein L-histidine = ADP + protein N-phospho-L-histidine.</text>
        <dbReference type="EC" id="2.7.13.3"/>
    </reaction>
</comment>
<dbReference type="Gene3D" id="1.10.287.130">
    <property type="match status" value="1"/>
</dbReference>
<evidence type="ECO:0000313" key="19">
    <source>
        <dbReference type="EMBL" id="MBB6629623.1"/>
    </source>
</evidence>
<protein>
    <recommendedName>
        <fullName evidence="13">Circadian input-output histidine kinase CikA</fullName>
        <ecNumber evidence="4">2.7.13.3</ecNumber>
    </recommendedName>
    <alternativeName>
        <fullName evidence="12">Sensory/regulatory protein RpfC</fullName>
    </alternativeName>
</protein>
<dbReference type="CDD" id="cd00130">
    <property type="entry name" value="PAS"/>
    <property type="match status" value="2"/>
</dbReference>
<dbReference type="PANTHER" id="PTHR45339:SF5">
    <property type="entry name" value="HISTIDINE KINASE"/>
    <property type="match status" value="1"/>
</dbReference>
<dbReference type="Gene3D" id="3.40.50.2300">
    <property type="match status" value="2"/>
</dbReference>
<comment type="caution">
    <text evidence="19">The sequence shown here is derived from an EMBL/GenBank/DDBJ whole genome shotgun (WGS) entry which is preliminary data.</text>
</comment>
<evidence type="ECO:0000256" key="3">
    <source>
        <dbReference type="ARBA" id="ARBA00006402"/>
    </source>
</evidence>
<dbReference type="Pfam" id="PF00512">
    <property type="entry name" value="HisKA"/>
    <property type="match status" value="1"/>
</dbReference>
<dbReference type="GO" id="GO:0000155">
    <property type="term" value="F:phosphorelay sensor kinase activity"/>
    <property type="evidence" value="ECO:0007669"/>
    <property type="project" value="InterPro"/>
</dbReference>
<dbReference type="SMART" id="SM00086">
    <property type="entry name" value="PAC"/>
    <property type="match status" value="2"/>
</dbReference>
<feature type="domain" description="PAS" evidence="17">
    <location>
        <begin position="128"/>
        <end position="200"/>
    </location>
</feature>
<evidence type="ECO:0000259" key="16">
    <source>
        <dbReference type="PROSITE" id="PS50110"/>
    </source>
</evidence>
<evidence type="ECO:0000256" key="6">
    <source>
        <dbReference type="ARBA" id="ARBA00022679"/>
    </source>
</evidence>
<dbReference type="Gene3D" id="2.10.70.100">
    <property type="match status" value="1"/>
</dbReference>
<dbReference type="Proteomes" id="UP000523955">
    <property type="component" value="Unassembled WGS sequence"/>
</dbReference>
<sequence>MDGIDSWLVRAVPDGLWVLDDAGLTTYANDRLAAMLGRTPDEMPGLPAVEALDEAGRVDFRAHLDRLRDDPEPGDDLECLLVRKDGSTFWALVSHTPLVDDEGRRRGWLHRLRDHTEQRRILEELQRREVQLAEAQSIARTGSFERDYAGGVLRWSDELYRLFGLVRATFEPSTEHFFDLLHPDDRPAARAAYAAMVEGHDDLVLESRLVSVPGERTRWVRTRARMVRDAEGRPLRSGGTVQDITESKEAEQGLSFLSAMAAAANESRTLVDVLMTSATSVRPHARWPAIIVSAPDPADEGRLVHFPSGWGDHDADVVAAAQALAERAATERRLVQAPGPGGIVQIAGPALVGERVACVVVSDTGVREQAEPSDVAIFAQMLAFLAHVSEREEAGRAIAAARDDALAASRAKSEFLATMSHEIRTPLNGVIGLSELLSRTELTSHQRRLAEGVDQAGRALLALVNDILDLSKIEAGRLDLEEVDFDPRSIVEQSVGINAERASAKGLELVVASAEQVPSMVRGDPVRFGQVITNLVSNAVKFTKAGEVVVRASLDPAGVRVEVRDTGIGIPPDVQRQLFTAFSQADSSTTREYGGTGLGLAISKRIVEATGGAIGVDSEPGTGSTFWFTTPFAPSVAQALPTEATLQDAVSGLHVLVVDDNATNRFILQEQLEAWRVRVTAVESAYDALVELDASVRHGEQYDVVLLDYMMPGADGEQLARIIRAEERHRDTRLALLSSAIEPGAEWLADAGLDAFLSKPVLPSRLLDALATLGGRRAEHLVAPAPVSAPAGDLRGRVLVVEDNEVNQLVAEGVLRRLGYDVVLADNGAAGVAALADDPDGYDAILMDCQMPVMDGFDATRAVRAMRNGDHIPIIAMTAAATAEERARCQEAGMDDFLTKPVVPALLESTLARWVPGS</sequence>
<dbReference type="PRINTS" id="PR00344">
    <property type="entry name" value="BCTRLSENSOR"/>
</dbReference>
<dbReference type="Gene3D" id="3.30.450.20">
    <property type="entry name" value="PAS domain"/>
    <property type="match status" value="2"/>
</dbReference>
<dbReference type="InterPro" id="IPR004358">
    <property type="entry name" value="Sig_transdc_His_kin-like_C"/>
</dbReference>
<dbReference type="InterPro" id="IPR013655">
    <property type="entry name" value="PAS_fold_3"/>
</dbReference>
<feature type="modified residue" description="4-aspartylphosphate" evidence="14">
    <location>
        <position position="848"/>
    </location>
</feature>
<evidence type="ECO:0000256" key="5">
    <source>
        <dbReference type="ARBA" id="ARBA00022553"/>
    </source>
</evidence>
<evidence type="ECO:0000313" key="20">
    <source>
        <dbReference type="Proteomes" id="UP000523955"/>
    </source>
</evidence>
<gene>
    <name evidence="19" type="ORF">H5V45_20055</name>
</gene>
<keyword evidence="7" id="KW-0547">Nucleotide-binding</keyword>
<feature type="domain" description="PAC" evidence="18">
    <location>
        <begin position="203"/>
        <end position="256"/>
    </location>
</feature>
<evidence type="ECO:0000256" key="11">
    <source>
        <dbReference type="ARBA" id="ARBA00064003"/>
    </source>
</evidence>
<evidence type="ECO:0000256" key="13">
    <source>
        <dbReference type="ARBA" id="ARBA00074306"/>
    </source>
</evidence>
<evidence type="ECO:0000256" key="9">
    <source>
        <dbReference type="ARBA" id="ARBA00022840"/>
    </source>
</evidence>
<evidence type="ECO:0000259" key="18">
    <source>
        <dbReference type="PROSITE" id="PS50113"/>
    </source>
</evidence>
<dbReference type="SMART" id="SM00091">
    <property type="entry name" value="PAS"/>
    <property type="match status" value="2"/>
</dbReference>
<keyword evidence="6" id="KW-0808">Transferase</keyword>
<dbReference type="SMART" id="SM00388">
    <property type="entry name" value="HisKA"/>
    <property type="match status" value="1"/>
</dbReference>
<dbReference type="Pfam" id="PF00072">
    <property type="entry name" value="Response_reg"/>
    <property type="match status" value="2"/>
</dbReference>
<dbReference type="NCBIfam" id="TIGR00229">
    <property type="entry name" value="sensory_box"/>
    <property type="match status" value="2"/>
</dbReference>
<dbReference type="EMBL" id="JACKXE010000002">
    <property type="protein sequence ID" value="MBB6629623.1"/>
    <property type="molecule type" value="Genomic_DNA"/>
</dbReference>
<dbReference type="InterPro" id="IPR003594">
    <property type="entry name" value="HATPase_dom"/>
</dbReference>
<dbReference type="PROSITE" id="PS50112">
    <property type="entry name" value="PAS"/>
    <property type="match status" value="2"/>
</dbReference>
<dbReference type="InterPro" id="IPR011006">
    <property type="entry name" value="CheY-like_superfamily"/>
</dbReference>
<dbReference type="PANTHER" id="PTHR45339">
    <property type="entry name" value="HYBRID SIGNAL TRANSDUCTION HISTIDINE KINASE J"/>
    <property type="match status" value="1"/>
</dbReference>
<dbReference type="Pfam" id="PF00989">
    <property type="entry name" value="PAS"/>
    <property type="match status" value="1"/>
</dbReference>
<comment type="subcellular location">
    <subcellularLocation>
        <location evidence="2">Cell membrane</location>
    </subcellularLocation>
</comment>
<dbReference type="SUPFAM" id="SSF52172">
    <property type="entry name" value="CheY-like"/>
    <property type="match status" value="2"/>
</dbReference>
<dbReference type="FunFam" id="1.10.287.130:FF:000002">
    <property type="entry name" value="Two-component osmosensing histidine kinase"/>
    <property type="match status" value="1"/>
</dbReference>
<keyword evidence="8" id="KW-0418">Kinase</keyword>
<dbReference type="InterPro" id="IPR003661">
    <property type="entry name" value="HisK_dim/P_dom"/>
</dbReference>
<dbReference type="FunFam" id="3.30.565.10:FF:000010">
    <property type="entry name" value="Sensor histidine kinase RcsC"/>
    <property type="match status" value="1"/>
</dbReference>
<dbReference type="InterPro" id="IPR000014">
    <property type="entry name" value="PAS"/>
</dbReference>
<keyword evidence="10" id="KW-0902">Two-component regulatory system</keyword>
<dbReference type="CDD" id="cd17546">
    <property type="entry name" value="REC_hyHK_CKI1_RcsC-like"/>
    <property type="match status" value="2"/>
</dbReference>
<dbReference type="InterPro" id="IPR005467">
    <property type="entry name" value="His_kinase_dom"/>
</dbReference>
<accession>A0A7X0VDR6</accession>
<evidence type="ECO:0000259" key="17">
    <source>
        <dbReference type="PROSITE" id="PS50112"/>
    </source>
</evidence>
<dbReference type="SMART" id="SM00448">
    <property type="entry name" value="REC"/>
    <property type="match status" value="2"/>
</dbReference>